<dbReference type="Proteomes" id="UP001277761">
    <property type="component" value="Unassembled WGS sequence"/>
</dbReference>
<dbReference type="SMART" id="SM00650">
    <property type="entry name" value="rADc"/>
    <property type="match status" value="1"/>
</dbReference>
<dbReference type="InterPro" id="IPR001737">
    <property type="entry name" value="KsgA/Erm"/>
</dbReference>
<reference evidence="9 10" key="1">
    <citation type="submission" date="2023-11" db="EMBL/GenBank/DDBJ databases">
        <authorList>
            <person name="Xu M."/>
            <person name="Jiang T."/>
        </authorList>
    </citation>
    <scope>NUCLEOTIDE SEQUENCE [LARGE SCALE GENOMIC DNA]</scope>
    <source>
        <strain evidence="9 10">SD</strain>
    </source>
</reference>
<dbReference type="Gene3D" id="3.40.50.150">
    <property type="entry name" value="Vaccinia Virus protein VP39"/>
    <property type="match status" value="1"/>
</dbReference>
<dbReference type="Pfam" id="PF00398">
    <property type="entry name" value="RrnaAD"/>
    <property type="match status" value="1"/>
</dbReference>
<keyword evidence="1" id="KW-0963">Cytoplasm</keyword>
<keyword evidence="3 7" id="KW-0489">Methyltransferase</keyword>
<keyword evidence="5 7" id="KW-0949">S-adenosyl-L-methionine</keyword>
<dbReference type="InterPro" id="IPR011530">
    <property type="entry name" value="rRNA_adenine_dimethylase"/>
</dbReference>
<evidence type="ECO:0000313" key="9">
    <source>
        <dbReference type="EMBL" id="MDX8151198.1"/>
    </source>
</evidence>
<protein>
    <submittedName>
        <fullName evidence="9">16S rRNA (Adenine(1518)-N(6)/adenine(1519)-N(6))-dimethyltransferase RsmA</fullName>
        <ecNumber evidence="9">2.1.1.182</ecNumber>
    </submittedName>
</protein>
<organism evidence="9 10">
    <name type="scientific">Patulibacter brassicae</name>
    <dbReference type="NCBI Taxonomy" id="1705717"/>
    <lineage>
        <taxon>Bacteria</taxon>
        <taxon>Bacillati</taxon>
        <taxon>Actinomycetota</taxon>
        <taxon>Thermoleophilia</taxon>
        <taxon>Solirubrobacterales</taxon>
        <taxon>Patulibacteraceae</taxon>
        <taxon>Patulibacter</taxon>
    </lineage>
</organism>
<evidence type="ECO:0000313" key="10">
    <source>
        <dbReference type="Proteomes" id="UP001277761"/>
    </source>
</evidence>
<dbReference type="InterPro" id="IPR020598">
    <property type="entry name" value="rRNA_Ade_methylase_Trfase_N"/>
</dbReference>
<evidence type="ECO:0000256" key="4">
    <source>
        <dbReference type="ARBA" id="ARBA00022679"/>
    </source>
</evidence>
<sequence length="297" mass="31857">MTVQPSLRRMREHGVRPKRDLGQNFLVDDNILGVIARLAELRDDDVALEVGGGLGVLSEHLAPRVAALHVVELDRALEEPLREALQPWAADGRAQLHLGDAMRIDLTALDPPPTVCVSNLPYSVAAGVILRTVAELPTVERWVGMVQKEVGDRFAATAGGTDAKAYGAPSALAQLSCEVRVLRPISRNVFAPVPNVDSVLLGLRRIRPPAPVAVRRLVDAAFAHRRKALARSVALHGGGNARRDAVRVALEAAGLPVDVRAERVTAEQFATLAAQLARAEGDEALGTEIDRWWGSAA</sequence>
<evidence type="ECO:0000256" key="1">
    <source>
        <dbReference type="ARBA" id="ARBA00022490"/>
    </source>
</evidence>
<keyword evidence="10" id="KW-1185">Reference proteome</keyword>
<dbReference type="InterPro" id="IPR020596">
    <property type="entry name" value="rRNA_Ade_Mease_Trfase_CS"/>
</dbReference>
<dbReference type="PROSITE" id="PS01131">
    <property type="entry name" value="RRNA_A_DIMETH"/>
    <property type="match status" value="1"/>
</dbReference>
<dbReference type="PROSITE" id="PS51689">
    <property type="entry name" value="SAM_RNA_A_N6_MT"/>
    <property type="match status" value="1"/>
</dbReference>
<keyword evidence="4 7" id="KW-0808">Transferase</keyword>
<comment type="caution">
    <text evidence="9">The sequence shown here is derived from an EMBL/GenBank/DDBJ whole genome shotgun (WGS) entry which is preliminary data.</text>
</comment>
<keyword evidence="6 7" id="KW-0694">RNA-binding</keyword>
<dbReference type="EC" id="2.1.1.182" evidence="9"/>
<dbReference type="PANTHER" id="PTHR11727:SF7">
    <property type="entry name" value="DIMETHYLADENOSINE TRANSFERASE-RELATED"/>
    <property type="match status" value="1"/>
</dbReference>
<feature type="binding site" evidence="7">
    <location>
        <position position="100"/>
    </location>
    <ligand>
        <name>S-adenosyl-L-methionine</name>
        <dbReference type="ChEBI" id="CHEBI:59789"/>
    </ligand>
</feature>
<dbReference type="EMBL" id="JAXAVX010000002">
    <property type="protein sequence ID" value="MDX8151198.1"/>
    <property type="molecule type" value="Genomic_DNA"/>
</dbReference>
<evidence type="ECO:0000256" key="5">
    <source>
        <dbReference type="ARBA" id="ARBA00022691"/>
    </source>
</evidence>
<dbReference type="NCBIfam" id="TIGR00755">
    <property type="entry name" value="ksgA"/>
    <property type="match status" value="1"/>
</dbReference>
<feature type="domain" description="Ribosomal RNA adenine methylase transferase N-terminal" evidence="8">
    <location>
        <begin position="31"/>
        <end position="207"/>
    </location>
</feature>
<accession>A0ABU4VHB6</accession>
<evidence type="ECO:0000256" key="7">
    <source>
        <dbReference type="PROSITE-ProRule" id="PRU01026"/>
    </source>
</evidence>
<evidence type="ECO:0000259" key="8">
    <source>
        <dbReference type="SMART" id="SM00650"/>
    </source>
</evidence>
<feature type="binding site" evidence="7">
    <location>
        <position position="24"/>
    </location>
    <ligand>
        <name>S-adenosyl-L-methionine</name>
        <dbReference type="ChEBI" id="CHEBI:59789"/>
    </ligand>
</feature>
<keyword evidence="2" id="KW-0698">rRNA processing</keyword>
<feature type="binding site" evidence="7">
    <location>
        <position position="119"/>
    </location>
    <ligand>
        <name>S-adenosyl-L-methionine</name>
        <dbReference type="ChEBI" id="CHEBI:59789"/>
    </ligand>
</feature>
<dbReference type="GO" id="GO:0052908">
    <property type="term" value="F:16S rRNA (adenine(1518)-N(6)/adenine(1519)-N(6))-dimethyltransferase activity"/>
    <property type="evidence" value="ECO:0007669"/>
    <property type="project" value="UniProtKB-EC"/>
</dbReference>
<name>A0ABU4VHB6_9ACTN</name>
<dbReference type="PANTHER" id="PTHR11727">
    <property type="entry name" value="DIMETHYLADENOSINE TRANSFERASE"/>
    <property type="match status" value="1"/>
</dbReference>
<feature type="binding site" evidence="7">
    <location>
        <position position="51"/>
    </location>
    <ligand>
        <name>S-adenosyl-L-methionine</name>
        <dbReference type="ChEBI" id="CHEBI:59789"/>
    </ligand>
</feature>
<evidence type="ECO:0000256" key="6">
    <source>
        <dbReference type="ARBA" id="ARBA00022884"/>
    </source>
</evidence>
<dbReference type="InterPro" id="IPR029063">
    <property type="entry name" value="SAM-dependent_MTases_sf"/>
</dbReference>
<dbReference type="RefSeq" id="WP_319953349.1">
    <property type="nucleotide sequence ID" value="NZ_JAXAVX010000002.1"/>
</dbReference>
<proteinExistence type="inferred from homology"/>
<comment type="similarity">
    <text evidence="7">Belongs to the class I-like SAM-binding methyltransferase superfamily. rRNA adenine N(6)-methyltransferase family.</text>
</comment>
<gene>
    <name evidence="9" type="primary">rsmA</name>
    <name evidence="9" type="ORF">SK069_06315</name>
</gene>
<feature type="binding site" evidence="7">
    <location>
        <position position="72"/>
    </location>
    <ligand>
        <name>S-adenosyl-L-methionine</name>
        <dbReference type="ChEBI" id="CHEBI:59789"/>
    </ligand>
</feature>
<feature type="binding site" evidence="7">
    <location>
        <position position="26"/>
    </location>
    <ligand>
        <name>S-adenosyl-L-methionine</name>
        <dbReference type="ChEBI" id="CHEBI:59789"/>
    </ligand>
</feature>
<dbReference type="SUPFAM" id="SSF53335">
    <property type="entry name" value="S-adenosyl-L-methionine-dependent methyltransferases"/>
    <property type="match status" value="1"/>
</dbReference>
<dbReference type="InterPro" id="IPR023165">
    <property type="entry name" value="rRNA_Ade_diMease-like_C"/>
</dbReference>
<evidence type="ECO:0000256" key="2">
    <source>
        <dbReference type="ARBA" id="ARBA00022552"/>
    </source>
</evidence>
<evidence type="ECO:0000256" key="3">
    <source>
        <dbReference type="ARBA" id="ARBA00022603"/>
    </source>
</evidence>
<dbReference type="Gene3D" id="1.10.8.100">
    <property type="entry name" value="Ribosomal RNA adenine dimethylase-like, domain 2"/>
    <property type="match status" value="1"/>
</dbReference>